<dbReference type="HOGENOM" id="CLU_192814_0_0_9"/>
<accession>L0S0H7</accession>
<gene>
    <name evidence="1" type="ordered locus">TEPIRE1_1840</name>
</gene>
<name>F4LWX1_TEPAE</name>
<dbReference type="AlphaFoldDB" id="F4LWX1"/>
<proteinExistence type="predicted"/>
<dbReference type="KEGG" id="tae:TepiRe1_1840"/>
<dbReference type="KEGG" id="tep:TepRe1_1707"/>
<dbReference type="OrthoDB" id="9793197at2"/>
<dbReference type="eggNOG" id="ENOG50333JY">
    <property type="taxonomic scope" value="Bacteria"/>
</dbReference>
<sequence>MEEIVKVAILENEIEAKLLSSLLKEYKIPHFIGTYHDAAYDGIFQTQKGWGFVEAPTYYKSQILDILSDIRKGSN</sequence>
<evidence type="ECO:0008006" key="3">
    <source>
        <dbReference type="Google" id="ProtNLM"/>
    </source>
</evidence>
<evidence type="ECO:0000313" key="2">
    <source>
        <dbReference type="Proteomes" id="UP000010802"/>
    </source>
</evidence>
<reference evidence="2" key="1">
    <citation type="journal article" date="2013" name="Genome Announc.">
        <title>First genome sequence of a syntrophic acetate-oxidizing bacterium, Tepidanaerobacter acetatoxydans strain Re1.</title>
        <authorList>
            <person name="Manzoor S."/>
            <person name="Bongcam-Rudloff E."/>
            <person name="Schnurer A."/>
            <person name="Muller B."/>
        </authorList>
    </citation>
    <scope>NUCLEOTIDE SEQUENCE [LARGE SCALE GENOMIC DNA]</scope>
    <source>
        <strain evidence="2">Re1</strain>
    </source>
</reference>
<dbReference type="PATRIC" id="fig|1209989.3.peg.2123"/>
<keyword evidence="2" id="KW-1185">Reference proteome</keyword>
<organism evidence="1 2">
    <name type="scientific">Tepidanaerobacter acetatoxydans (strain DSM 21804 / JCM 16047 / Re1)</name>
    <dbReference type="NCBI Taxonomy" id="1209989"/>
    <lineage>
        <taxon>Bacteria</taxon>
        <taxon>Bacillati</taxon>
        <taxon>Bacillota</taxon>
        <taxon>Clostridia</taxon>
        <taxon>Thermosediminibacterales</taxon>
        <taxon>Tepidanaerobacteraceae</taxon>
        <taxon>Tepidanaerobacter</taxon>
    </lineage>
</organism>
<dbReference type="EMBL" id="HF563609">
    <property type="protein sequence ID" value="CCP26641.1"/>
    <property type="molecule type" value="Genomic_DNA"/>
</dbReference>
<evidence type="ECO:0000313" key="1">
    <source>
        <dbReference type="EMBL" id="CCP26641.1"/>
    </source>
</evidence>
<accession>F4LWX1</accession>
<dbReference type="STRING" id="1209989.TepRe1_1707"/>
<dbReference type="RefSeq" id="WP_013778765.1">
    <property type="nucleotide sequence ID" value="NC_015519.1"/>
</dbReference>
<dbReference type="Proteomes" id="UP000010802">
    <property type="component" value="Chromosome"/>
</dbReference>
<protein>
    <recommendedName>
        <fullName evidence="3">DUF2007 domain-containing protein</fullName>
    </recommendedName>
</protein>